<feature type="compositionally biased region" description="Basic and acidic residues" evidence="1">
    <location>
        <begin position="29"/>
        <end position="46"/>
    </location>
</feature>
<feature type="compositionally biased region" description="Basic and acidic residues" evidence="1">
    <location>
        <begin position="55"/>
        <end position="78"/>
    </location>
</feature>
<keyword evidence="3" id="KW-1185">Reference proteome</keyword>
<name>A0A8T2ADE0_9BRAS</name>
<feature type="region of interest" description="Disordered" evidence="1">
    <location>
        <begin position="1"/>
        <end position="81"/>
    </location>
</feature>
<organism evidence="2 3">
    <name type="scientific">Arabidopsis thaliana x Arabidopsis arenosa</name>
    <dbReference type="NCBI Taxonomy" id="1240361"/>
    <lineage>
        <taxon>Eukaryota</taxon>
        <taxon>Viridiplantae</taxon>
        <taxon>Streptophyta</taxon>
        <taxon>Embryophyta</taxon>
        <taxon>Tracheophyta</taxon>
        <taxon>Spermatophyta</taxon>
        <taxon>Magnoliopsida</taxon>
        <taxon>eudicotyledons</taxon>
        <taxon>Gunneridae</taxon>
        <taxon>Pentapetalae</taxon>
        <taxon>rosids</taxon>
        <taxon>malvids</taxon>
        <taxon>Brassicales</taxon>
        <taxon>Brassicaceae</taxon>
        <taxon>Camelineae</taxon>
        <taxon>Arabidopsis</taxon>
    </lineage>
</organism>
<proteinExistence type="predicted"/>
<reference evidence="2 3" key="1">
    <citation type="submission" date="2020-12" db="EMBL/GenBank/DDBJ databases">
        <title>Concerted genomic and epigenomic changes stabilize Arabidopsis allopolyploids.</title>
        <authorList>
            <person name="Chen Z."/>
        </authorList>
    </citation>
    <scope>NUCLEOTIDE SEQUENCE [LARGE SCALE GENOMIC DNA]</scope>
    <source>
        <strain evidence="2">Allo738</strain>
        <tissue evidence="2">Leaf</tissue>
    </source>
</reference>
<sequence length="113" mass="13794">MYVRTVLKSPTSGVERFHGEAGLIRRRKSQENEENHEEKRKEEECRRRRWKRRQERWQNQKKQREKEKKCDGSCRDQRTSGQTHWLGCDIKSQPLIMNPHFPLVFSLSTNFFF</sequence>
<comment type="caution">
    <text evidence="2">The sequence shown here is derived from an EMBL/GenBank/DDBJ whole genome shotgun (WGS) entry which is preliminary data.</text>
</comment>
<dbReference type="AlphaFoldDB" id="A0A8T2ADE0"/>
<evidence type="ECO:0000313" key="3">
    <source>
        <dbReference type="Proteomes" id="UP000694240"/>
    </source>
</evidence>
<gene>
    <name evidence="2" type="ORF">ISN45_Aa04g026680</name>
</gene>
<dbReference type="Proteomes" id="UP000694240">
    <property type="component" value="Chromosome 9"/>
</dbReference>
<dbReference type="EMBL" id="JAEFBK010000009">
    <property type="protein sequence ID" value="KAG7570024.1"/>
    <property type="molecule type" value="Genomic_DNA"/>
</dbReference>
<accession>A0A8T2ADE0</accession>
<evidence type="ECO:0000313" key="2">
    <source>
        <dbReference type="EMBL" id="KAG7570024.1"/>
    </source>
</evidence>
<protein>
    <submittedName>
        <fullName evidence="2">Uncharacterized protein</fullName>
    </submittedName>
</protein>
<evidence type="ECO:0000256" key="1">
    <source>
        <dbReference type="SAM" id="MobiDB-lite"/>
    </source>
</evidence>